<evidence type="ECO:0000256" key="7">
    <source>
        <dbReference type="RuleBase" id="RU363032"/>
    </source>
</evidence>
<gene>
    <name evidence="9" type="ORF">WNY59_00030</name>
</gene>
<feature type="transmembrane region" description="Helical" evidence="7">
    <location>
        <begin position="185"/>
        <end position="207"/>
    </location>
</feature>
<evidence type="ECO:0000313" key="9">
    <source>
        <dbReference type="EMBL" id="MEM5499967.1"/>
    </source>
</evidence>
<protein>
    <submittedName>
        <fullName evidence="9">Carbohydrate ABC transporter permease</fullName>
    </submittedName>
</protein>
<dbReference type="CDD" id="cd06261">
    <property type="entry name" value="TM_PBP2"/>
    <property type="match status" value="1"/>
</dbReference>
<keyword evidence="5 7" id="KW-1133">Transmembrane helix</keyword>
<evidence type="ECO:0000256" key="5">
    <source>
        <dbReference type="ARBA" id="ARBA00022989"/>
    </source>
</evidence>
<comment type="similarity">
    <text evidence="7">Belongs to the binding-protein-dependent transport system permease family.</text>
</comment>
<keyword evidence="3" id="KW-1003">Cell membrane</keyword>
<dbReference type="InterPro" id="IPR000515">
    <property type="entry name" value="MetI-like"/>
</dbReference>
<evidence type="ECO:0000256" key="3">
    <source>
        <dbReference type="ARBA" id="ARBA00022475"/>
    </source>
</evidence>
<dbReference type="PANTHER" id="PTHR32243">
    <property type="entry name" value="MALTOSE TRANSPORT SYSTEM PERMEASE-RELATED"/>
    <property type="match status" value="1"/>
</dbReference>
<keyword evidence="10" id="KW-1185">Reference proteome</keyword>
<feature type="transmembrane region" description="Helical" evidence="7">
    <location>
        <begin position="142"/>
        <end position="164"/>
    </location>
</feature>
<feature type="transmembrane region" description="Helical" evidence="7">
    <location>
        <begin position="77"/>
        <end position="98"/>
    </location>
</feature>
<dbReference type="Pfam" id="PF00528">
    <property type="entry name" value="BPD_transp_1"/>
    <property type="match status" value="1"/>
</dbReference>
<keyword evidence="2 7" id="KW-0813">Transport</keyword>
<feature type="transmembrane region" description="Helical" evidence="7">
    <location>
        <begin position="242"/>
        <end position="263"/>
    </location>
</feature>
<feature type="transmembrane region" description="Helical" evidence="7">
    <location>
        <begin position="110"/>
        <end position="130"/>
    </location>
</feature>
<evidence type="ECO:0000259" key="8">
    <source>
        <dbReference type="PROSITE" id="PS50928"/>
    </source>
</evidence>
<comment type="subcellular location">
    <subcellularLocation>
        <location evidence="1 7">Cell membrane</location>
        <topology evidence="1 7">Multi-pass membrane protein</topology>
    </subcellularLocation>
</comment>
<comment type="caution">
    <text evidence="9">The sequence shown here is derived from an EMBL/GenBank/DDBJ whole genome shotgun (WGS) entry which is preliminary data.</text>
</comment>
<organism evidence="9 10">
    <name type="scientific">Ahrensia kielensis</name>
    <dbReference type="NCBI Taxonomy" id="76980"/>
    <lineage>
        <taxon>Bacteria</taxon>
        <taxon>Pseudomonadati</taxon>
        <taxon>Pseudomonadota</taxon>
        <taxon>Alphaproteobacteria</taxon>
        <taxon>Hyphomicrobiales</taxon>
        <taxon>Ahrensiaceae</taxon>
        <taxon>Ahrensia</taxon>
    </lineage>
</organism>
<evidence type="ECO:0000256" key="2">
    <source>
        <dbReference type="ARBA" id="ARBA00022448"/>
    </source>
</evidence>
<evidence type="ECO:0000313" key="10">
    <source>
        <dbReference type="Proteomes" id="UP001477870"/>
    </source>
</evidence>
<keyword evidence="6 7" id="KW-0472">Membrane</keyword>
<evidence type="ECO:0000256" key="4">
    <source>
        <dbReference type="ARBA" id="ARBA00022692"/>
    </source>
</evidence>
<accession>A0ABU9T1F5</accession>
<reference evidence="9 10" key="1">
    <citation type="submission" date="2024-03" db="EMBL/GenBank/DDBJ databases">
        <title>Community enrichment and isolation of bacterial strains for fucoidan degradation.</title>
        <authorList>
            <person name="Sichert A."/>
        </authorList>
    </citation>
    <scope>NUCLEOTIDE SEQUENCE [LARGE SCALE GENOMIC DNA]</scope>
    <source>
        <strain evidence="9 10">AS62</strain>
    </source>
</reference>
<dbReference type="InterPro" id="IPR050901">
    <property type="entry name" value="BP-dep_ABC_trans_perm"/>
</dbReference>
<keyword evidence="4 7" id="KW-0812">Transmembrane</keyword>
<dbReference type="InterPro" id="IPR035906">
    <property type="entry name" value="MetI-like_sf"/>
</dbReference>
<feature type="transmembrane region" description="Helical" evidence="7">
    <location>
        <begin position="12"/>
        <end position="34"/>
    </location>
</feature>
<dbReference type="PANTHER" id="PTHR32243:SF18">
    <property type="entry name" value="INNER MEMBRANE ABC TRANSPORTER PERMEASE PROTEIN YCJP"/>
    <property type="match status" value="1"/>
</dbReference>
<proteinExistence type="inferred from homology"/>
<dbReference type="Gene3D" id="1.10.3720.10">
    <property type="entry name" value="MetI-like"/>
    <property type="match status" value="1"/>
</dbReference>
<evidence type="ECO:0000256" key="1">
    <source>
        <dbReference type="ARBA" id="ARBA00004651"/>
    </source>
</evidence>
<dbReference type="PROSITE" id="PS50928">
    <property type="entry name" value="ABC_TM1"/>
    <property type="match status" value="1"/>
</dbReference>
<name>A0ABU9T1F5_9HYPH</name>
<dbReference type="EMBL" id="JBBMQO010000001">
    <property type="protein sequence ID" value="MEM5499967.1"/>
    <property type="molecule type" value="Genomic_DNA"/>
</dbReference>
<feature type="domain" description="ABC transmembrane type-1" evidence="8">
    <location>
        <begin position="73"/>
        <end position="263"/>
    </location>
</feature>
<dbReference type="Proteomes" id="UP001477870">
    <property type="component" value="Unassembled WGS sequence"/>
</dbReference>
<dbReference type="SUPFAM" id="SSF161098">
    <property type="entry name" value="MetI-like"/>
    <property type="match status" value="1"/>
</dbReference>
<evidence type="ECO:0000256" key="6">
    <source>
        <dbReference type="ARBA" id="ARBA00023136"/>
    </source>
</evidence>
<sequence length="277" mass="30573">MIDRRSKTQRFLSIEVPAALAVCIAILPVIWMIITSLKPSEEIMRWPVEIWPSHITLEHYRSLLKETSFSRSILDSAMIAIGAVALGLGVSVPAAYAFSRFRFRGRGVLLAQFLVINMFPVVLLIIPLFVLMRNFGLIDTPLGIILGHATFAIPFSIWMMTGYMKAIPIDLDEASAIDGASRLQTLWLVVLPLTMPGIVTTGIYIFVTSWNEYLFAMMLSGQNVRPVTVAMQSFIGEFALDWGLLSAGGTLVALPVILLFLLVQRRLVSGMTSGAVK</sequence>